<dbReference type="InterPro" id="IPR006680">
    <property type="entry name" value="Amidohydro-rel"/>
</dbReference>
<comment type="cofactor">
    <cofactor evidence="6">
        <name>Mn(2+)</name>
        <dbReference type="ChEBI" id="CHEBI:29035"/>
    </cofactor>
</comment>
<dbReference type="OrthoDB" id="9775607at2"/>
<keyword evidence="4 6" id="KW-0464">Manganese</keyword>
<dbReference type="NCBIfam" id="TIGR01178">
    <property type="entry name" value="ade"/>
    <property type="match status" value="1"/>
</dbReference>
<evidence type="ECO:0000256" key="6">
    <source>
        <dbReference type="HAMAP-Rule" id="MF_01518"/>
    </source>
</evidence>
<accession>A0A3D8YFB6</accession>
<dbReference type="PANTHER" id="PTHR11113:SF2">
    <property type="entry name" value="ADENINE DEAMINASE"/>
    <property type="match status" value="1"/>
</dbReference>
<comment type="similarity">
    <text evidence="1 6">Belongs to the metallo-dependent hydrolases superfamily. Adenine deaminase family.</text>
</comment>
<comment type="caution">
    <text evidence="9">The sequence shown here is derived from an EMBL/GenBank/DDBJ whole genome shotgun (WGS) entry which is preliminary data.</text>
</comment>
<dbReference type="GO" id="GO:0000034">
    <property type="term" value="F:adenine deaminase activity"/>
    <property type="evidence" value="ECO:0007669"/>
    <property type="project" value="UniProtKB-UniRule"/>
</dbReference>
<feature type="domain" description="Amidohydrolase-related" evidence="7">
    <location>
        <begin position="41"/>
        <end position="320"/>
    </location>
</feature>
<dbReference type="SUPFAM" id="SSF51338">
    <property type="entry name" value="Composite domain of metallo-dependent hydrolases"/>
    <property type="match status" value="1"/>
</dbReference>
<dbReference type="InterPro" id="IPR032466">
    <property type="entry name" value="Metal_Hydrolase"/>
</dbReference>
<evidence type="ECO:0000256" key="1">
    <source>
        <dbReference type="ARBA" id="ARBA00006773"/>
    </source>
</evidence>
<comment type="catalytic activity">
    <reaction evidence="5 6">
        <text>adenine + H2O + H(+) = hypoxanthine + NH4(+)</text>
        <dbReference type="Rhea" id="RHEA:23688"/>
        <dbReference type="ChEBI" id="CHEBI:15377"/>
        <dbReference type="ChEBI" id="CHEBI:15378"/>
        <dbReference type="ChEBI" id="CHEBI:16708"/>
        <dbReference type="ChEBI" id="CHEBI:17368"/>
        <dbReference type="ChEBI" id="CHEBI:28938"/>
        <dbReference type="EC" id="3.5.4.2"/>
    </reaction>
</comment>
<gene>
    <name evidence="6 9" type="primary">ade</name>
    <name evidence="9" type="ORF">DSL64_06465</name>
</gene>
<organism evidence="9 10">
    <name type="scientific">Dyadobacter luteus</name>
    <dbReference type="NCBI Taxonomy" id="2259619"/>
    <lineage>
        <taxon>Bacteria</taxon>
        <taxon>Pseudomonadati</taxon>
        <taxon>Bacteroidota</taxon>
        <taxon>Cytophagia</taxon>
        <taxon>Cytophagales</taxon>
        <taxon>Spirosomataceae</taxon>
        <taxon>Dyadobacter</taxon>
    </lineage>
</organism>
<dbReference type="EC" id="3.5.4.2" evidence="2 6"/>
<name>A0A3D8YFB6_9BACT</name>
<keyword evidence="3 6" id="KW-0378">Hydrolase</keyword>
<dbReference type="HAMAP" id="MF_01518">
    <property type="entry name" value="Adenine_deamin"/>
    <property type="match status" value="1"/>
</dbReference>
<protein>
    <recommendedName>
        <fullName evidence="2 6">Adenine deaminase</fullName>
        <shortName evidence="6">Adenase</shortName>
        <shortName evidence="6">Adenine aminase</shortName>
        <ecNumber evidence="2 6">3.5.4.2</ecNumber>
    </recommendedName>
</protein>
<dbReference type="AlphaFoldDB" id="A0A3D8YFB6"/>
<keyword evidence="10" id="KW-1185">Reference proteome</keyword>
<dbReference type="Pfam" id="PF01979">
    <property type="entry name" value="Amidohydro_1"/>
    <property type="match status" value="1"/>
</dbReference>
<feature type="domain" description="Adenine deaminase C-terminal" evidence="8">
    <location>
        <begin position="371"/>
        <end position="537"/>
    </location>
</feature>
<evidence type="ECO:0000256" key="4">
    <source>
        <dbReference type="ARBA" id="ARBA00023211"/>
    </source>
</evidence>
<proteinExistence type="inferred from homology"/>
<evidence type="ECO:0000313" key="9">
    <source>
        <dbReference type="EMBL" id="REA63254.1"/>
    </source>
</evidence>
<evidence type="ECO:0000313" key="10">
    <source>
        <dbReference type="Proteomes" id="UP000256373"/>
    </source>
</evidence>
<sequence length="543" mass="58986">MMRVNLVNIFEQSVSEAEVTIENGLISAILIFGPENATLPYALPGFVDAHVHIESSMLTPAQFARLAVVHGTVATVSDPHEIANVLGIEGVHYMIADGKRVPFKFCFGAPSCVPATVFETAGATINAEDVRQLLASDDIGYLAEVMNFPGVLGGDPDMLAKIAWAKHFDKPADGHAPGLRGQQAEAYANAGLSTDHECFTYAEAREKIDYGVKILIREGSAARNFEALIPLLSEFPEKIMFCSDDKHPDSLVVGHINLLVKRALEQGHSLWDVLKAASLNPITHYNLPVGLLRQGDAADFIVVNNLDDFDIIQTWLDGELIAENGTSLIPNLPSNHINQFDCKRKNAEDFQCKANQTASQLRVIEALEGHLITNQLTEPIPMKDGLIVADPDRDILKIAVVNRYRDSTPEIAFIRNFGLKTGAIASTVAHDSHNIIVVGCDDASIAEAVNLLIDAKGGISAVGEGQKLKLELPIAGLMTDRDGYEVAAEYTKMDEFVKGSLHSTLQSPYMTLSFMALLVIPSLKLSDKGLFNGDKFEFVSLTI</sequence>
<evidence type="ECO:0000256" key="2">
    <source>
        <dbReference type="ARBA" id="ARBA00012782"/>
    </source>
</evidence>
<dbReference type="Proteomes" id="UP000256373">
    <property type="component" value="Unassembled WGS sequence"/>
</dbReference>
<evidence type="ECO:0000256" key="3">
    <source>
        <dbReference type="ARBA" id="ARBA00022801"/>
    </source>
</evidence>
<dbReference type="InterPro" id="IPR011059">
    <property type="entry name" value="Metal-dep_hydrolase_composite"/>
</dbReference>
<evidence type="ECO:0000256" key="5">
    <source>
        <dbReference type="ARBA" id="ARBA00047720"/>
    </source>
</evidence>
<reference evidence="9 10" key="1">
    <citation type="submission" date="2018-07" db="EMBL/GenBank/DDBJ databases">
        <title>Dyadobacter roseus sp. nov., isolated from rose rhizosphere soil.</title>
        <authorList>
            <person name="Chen L."/>
        </authorList>
    </citation>
    <scope>NUCLEOTIDE SEQUENCE [LARGE SCALE GENOMIC DNA]</scope>
    <source>
        <strain evidence="9 10">RS19</strain>
    </source>
</reference>
<dbReference type="Gene3D" id="3.20.20.140">
    <property type="entry name" value="Metal-dependent hydrolases"/>
    <property type="match status" value="1"/>
</dbReference>
<dbReference type="GO" id="GO:0006146">
    <property type="term" value="P:adenine catabolic process"/>
    <property type="evidence" value="ECO:0007669"/>
    <property type="project" value="InterPro"/>
</dbReference>
<dbReference type="EMBL" id="QNUL01000003">
    <property type="protein sequence ID" value="REA63254.1"/>
    <property type="molecule type" value="Genomic_DNA"/>
</dbReference>
<dbReference type="CDD" id="cd01295">
    <property type="entry name" value="AdeC"/>
    <property type="match status" value="1"/>
</dbReference>
<dbReference type="PANTHER" id="PTHR11113">
    <property type="entry name" value="N-ACETYLGLUCOSAMINE-6-PHOSPHATE DEACETYLASE"/>
    <property type="match status" value="1"/>
</dbReference>
<evidence type="ECO:0000259" key="8">
    <source>
        <dbReference type="Pfam" id="PF13382"/>
    </source>
</evidence>
<evidence type="ECO:0000259" key="7">
    <source>
        <dbReference type="Pfam" id="PF01979"/>
    </source>
</evidence>
<dbReference type="InterPro" id="IPR026912">
    <property type="entry name" value="Adenine_deam_C"/>
</dbReference>
<dbReference type="SUPFAM" id="SSF51556">
    <property type="entry name" value="Metallo-dependent hydrolases"/>
    <property type="match status" value="1"/>
</dbReference>
<dbReference type="Pfam" id="PF13382">
    <property type="entry name" value="Adenine_deam_C"/>
    <property type="match status" value="1"/>
</dbReference>
<dbReference type="InterPro" id="IPR006679">
    <property type="entry name" value="Adenine_deam"/>
</dbReference>